<proteinExistence type="predicted"/>
<dbReference type="AlphaFoldDB" id="A0AAD7AZ56"/>
<keyword evidence="3" id="KW-1185">Reference proteome</keyword>
<sequence length="63" mass="6633">TVSSMQKRSDSSLLTRNQLPTIARSPSVGTGANGVQDAKETKEPPPLNNSISGMPNETPTKIP</sequence>
<evidence type="ECO:0000313" key="3">
    <source>
        <dbReference type="Proteomes" id="UP001221757"/>
    </source>
</evidence>
<feature type="compositionally biased region" description="Polar residues" evidence="1">
    <location>
        <begin position="48"/>
        <end position="63"/>
    </location>
</feature>
<dbReference type="Proteomes" id="UP001221757">
    <property type="component" value="Unassembled WGS sequence"/>
</dbReference>
<gene>
    <name evidence="2" type="ORF">B0H17DRAFT_903989</name>
</gene>
<feature type="region of interest" description="Disordered" evidence="1">
    <location>
        <begin position="1"/>
        <end position="63"/>
    </location>
</feature>
<accession>A0AAD7AZ56</accession>
<evidence type="ECO:0000313" key="2">
    <source>
        <dbReference type="EMBL" id="KAJ7604564.1"/>
    </source>
</evidence>
<feature type="non-terminal residue" evidence="2">
    <location>
        <position position="1"/>
    </location>
</feature>
<organism evidence="2 3">
    <name type="scientific">Mycena rosella</name>
    <name type="common">Pink bonnet</name>
    <name type="synonym">Agaricus rosellus</name>
    <dbReference type="NCBI Taxonomy" id="1033263"/>
    <lineage>
        <taxon>Eukaryota</taxon>
        <taxon>Fungi</taxon>
        <taxon>Dikarya</taxon>
        <taxon>Basidiomycota</taxon>
        <taxon>Agaricomycotina</taxon>
        <taxon>Agaricomycetes</taxon>
        <taxon>Agaricomycetidae</taxon>
        <taxon>Agaricales</taxon>
        <taxon>Marasmiineae</taxon>
        <taxon>Mycenaceae</taxon>
        <taxon>Mycena</taxon>
    </lineage>
</organism>
<evidence type="ECO:0000256" key="1">
    <source>
        <dbReference type="SAM" id="MobiDB-lite"/>
    </source>
</evidence>
<name>A0AAD7AZ56_MYCRO</name>
<protein>
    <submittedName>
        <fullName evidence="2">Uncharacterized protein</fullName>
    </submittedName>
</protein>
<dbReference type="EMBL" id="JARKIE010001212">
    <property type="protein sequence ID" value="KAJ7604564.1"/>
    <property type="molecule type" value="Genomic_DNA"/>
</dbReference>
<feature type="compositionally biased region" description="Polar residues" evidence="1">
    <location>
        <begin position="1"/>
        <end position="20"/>
    </location>
</feature>
<comment type="caution">
    <text evidence="2">The sequence shown here is derived from an EMBL/GenBank/DDBJ whole genome shotgun (WGS) entry which is preliminary data.</text>
</comment>
<feature type="non-terminal residue" evidence="2">
    <location>
        <position position="63"/>
    </location>
</feature>
<reference evidence="2" key="1">
    <citation type="submission" date="2023-03" db="EMBL/GenBank/DDBJ databases">
        <title>Massive genome expansion in bonnet fungi (Mycena s.s.) driven by repeated elements and novel gene families across ecological guilds.</title>
        <authorList>
            <consortium name="Lawrence Berkeley National Laboratory"/>
            <person name="Harder C.B."/>
            <person name="Miyauchi S."/>
            <person name="Viragh M."/>
            <person name="Kuo A."/>
            <person name="Thoen E."/>
            <person name="Andreopoulos B."/>
            <person name="Lu D."/>
            <person name="Skrede I."/>
            <person name="Drula E."/>
            <person name="Henrissat B."/>
            <person name="Morin E."/>
            <person name="Kohler A."/>
            <person name="Barry K."/>
            <person name="LaButti K."/>
            <person name="Morin E."/>
            <person name="Salamov A."/>
            <person name="Lipzen A."/>
            <person name="Mereny Z."/>
            <person name="Hegedus B."/>
            <person name="Baldrian P."/>
            <person name="Stursova M."/>
            <person name="Weitz H."/>
            <person name="Taylor A."/>
            <person name="Grigoriev I.V."/>
            <person name="Nagy L.G."/>
            <person name="Martin F."/>
            <person name="Kauserud H."/>
        </authorList>
    </citation>
    <scope>NUCLEOTIDE SEQUENCE</scope>
    <source>
        <strain evidence="2">CBHHK067</strain>
    </source>
</reference>